<keyword evidence="3 6" id="KW-0479">Metal-binding</keyword>
<evidence type="ECO:0000259" key="9">
    <source>
        <dbReference type="Pfam" id="PF02777"/>
    </source>
</evidence>
<feature type="domain" description="Manganese/iron superoxide dismutase N-terminal" evidence="8">
    <location>
        <begin position="4"/>
        <end position="97"/>
    </location>
</feature>
<feature type="binding site" evidence="6">
    <location>
        <position position="27"/>
    </location>
    <ligand>
        <name>Mn(2+)</name>
        <dbReference type="ChEBI" id="CHEBI:29035"/>
    </ligand>
</feature>
<evidence type="ECO:0000256" key="7">
    <source>
        <dbReference type="RuleBase" id="RU000414"/>
    </source>
</evidence>
<dbReference type="Pfam" id="PF02777">
    <property type="entry name" value="Sod_Fe_C"/>
    <property type="match status" value="1"/>
</dbReference>
<comment type="function">
    <text evidence="7">Destroys radicals which are normally produced within the cells and which are toxic to biological systems.</text>
</comment>
<comment type="caution">
    <text evidence="10">The sequence shown here is derived from an EMBL/GenBank/DDBJ whole genome shotgun (WGS) entry which is preliminary data.</text>
</comment>
<feature type="binding site" evidence="6">
    <location>
        <position position="90"/>
    </location>
    <ligand>
        <name>Mn(2+)</name>
        <dbReference type="ChEBI" id="CHEBI:29035"/>
    </ligand>
</feature>
<dbReference type="GO" id="GO:0005737">
    <property type="term" value="C:cytoplasm"/>
    <property type="evidence" value="ECO:0007669"/>
    <property type="project" value="TreeGrafter"/>
</dbReference>
<feature type="domain" description="Manganese/iron superoxide dismutase C-terminal" evidence="9">
    <location>
        <begin position="111"/>
        <end position="215"/>
    </location>
</feature>
<evidence type="ECO:0000256" key="1">
    <source>
        <dbReference type="ARBA" id="ARBA00008714"/>
    </source>
</evidence>
<evidence type="ECO:0000313" key="10">
    <source>
        <dbReference type="EMBL" id="TPX32205.1"/>
    </source>
</evidence>
<dbReference type="RefSeq" id="XP_031023455.1">
    <property type="nucleotide sequence ID" value="XM_031170574.1"/>
</dbReference>
<dbReference type="SUPFAM" id="SSF46609">
    <property type="entry name" value="Fe,Mn superoxide dismutase (SOD), N-terminal domain"/>
    <property type="match status" value="1"/>
</dbReference>
<keyword evidence="11" id="KW-1185">Reference proteome</keyword>
<dbReference type="InterPro" id="IPR019832">
    <property type="entry name" value="Mn/Fe_SOD_C"/>
</dbReference>
<evidence type="ECO:0000256" key="4">
    <source>
        <dbReference type="ARBA" id="ARBA00023002"/>
    </source>
</evidence>
<dbReference type="InterPro" id="IPR019831">
    <property type="entry name" value="Mn/Fe_SOD_N"/>
</dbReference>
<dbReference type="Proteomes" id="UP000319731">
    <property type="component" value="Unassembled WGS sequence"/>
</dbReference>
<dbReference type="PRINTS" id="PR01703">
    <property type="entry name" value="MNSODISMTASE"/>
</dbReference>
<gene>
    <name evidence="10" type="ORF">SmJEL517_g04646</name>
</gene>
<evidence type="ECO:0000256" key="6">
    <source>
        <dbReference type="PIRSR" id="PIRSR000349-1"/>
    </source>
</evidence>
<dbReference type="Gene3D" id="3.55.40.20">
    <property type="entry name" value="Iron/manganese superoxide dismutase, C-terminal domain"/>
    <property type="match status" value="1"/>
</dbReference>
<organism evidence="10 11">
    <name type="scientific">Synchytrium microbalum</name>
    <dbReference type="NCBI Taxonomy" id="1806994"/>
    <lineage>
        <taxon>Eukaryota</taxon>
        <taxon>Fungi</taxon>
        <taxon>Fungi incertae sedis</taxon>
        <taxon>Chytridiomycota</taxon>
        <taxon>Chytridiomycota incertae sedis</taxon>
        <taxon>Chytridiomycetes</taxon>
        <taxon>Synchytriales</taxon>
        <taxon>Synchytriaceae</taxon>
        <taxon>Synchytrium</taxon>
    </lineage>
</organism>
<evidence type="ECO:0000256" key="3">
    <source>
        <dbReference type="ARBA" id="ARBA00022723"/>
    </source>
</evidence>
<dbReference type="GO" id="GO:0046872">
    <property type="term" value="F:metal ion binding"/>
    <property type="evidence" value="ECO:0007669"/>
    <property type="project" value="UniProtKB-KW"/>
</dbReference>
<dbReference type="PANTHER" id="PTHR43595">
    <property type="entry name" value="37S RIBOSOMAL PROTEIN S26, MITOCHONDRIAL"/>
    <property type="match status" value="1"/>
</dbReference>
<dbReference type="EC" id="1.15.1.1" evidence="2 7"/>
<accession>A0A507C3R3</accession>
<reference evidence="10 11" key="1">
    <citation type="journal article" date="2019" name="Sci. Rep.">
        <title>Comparative genomics of chytrid fungi reveal insights into the obligate biotrophic and pathogenic lifestyle of Synchytrium endobioticum.</title>
        <authorList>
            <person name="van de Vossenberg B.T.L.H."/>
            <person name="Warris S."/>
            <person name="Nguyen H.D.T."/>
            <person name="van Gent-Pelzer M.P.E."/>
            <person name="Joly D.L."/>
            <person name="van de Geest H.C."/>
            <person name="Bonants P.J.M."/>
            <person name="Smith D.S."/>
            <person name="Levesque C.A."/>
            <person name="van der Lee T.A.J."/>
        </authorList>
    </citation>
    <scope>NUCLEOTIDE SEQUENCE [LARGE SCALE GENOMIC DNA]</scope>
    <source>
        <strain evidence="10 11">JEL517</strain>
    </source>
</reference>
<evidence type="ECO:0000256" key="5">
    <source>
        <dbReference type="ARBA" id="ARBA00037226"/>
    </source>
</evidence>
<dbReference type="InterPro" id="IPR001189">
    <property type="entry name" value="Mn/Fe_SOD"/>
</dbReference>
<comment type="similarity">
    <text evidence="1 7">Belongs to the iron/manganese superoxide dismutase family.</text>
</comment>
<name>A0A507C3R3_9FUNG</name>
<dbReference type="GeneID" id="42005871"/>
<dbReference type="STRING" id="1806994.A0A507C3R3"/>
<dbReference type="OrthoDB" id="2103506at2759"/>
<dbReference type="InterPro" id="IPR036314">
    <property type="entry name" value="SOD_C_sf"/>
</dbReference>
<evidence type="ECO:0000259" key="8">
    <source>
        <dbReference type="Pfam" id="PF00081"/>
    </source>
</evidence>
<evidence type="ECO:0000313" key="11">
    <source>
        <dbReference type="Proteomes" id="UP000319731"/>
    </source>
</evidence>
<comment type="catalytic activity">
    <reaction evidence="7">
        <text>2 superoxide + 2 H(+) = H2O2 + O2</text>
        <dbReference type="Rhea" id="RHEA:20696"/>
        <dbReference type="ChEBI" id="CHEBI:15378"/>
        <dbReference type="ChEBI" id="CHEBI:15379"/>
        <dbReference type="ChEBI" id="CHEBI:16240"/>
        <dbReference type="ChEBI" id="CHEBI:18421"/>
        <dbReference type="EC" id="1.15.1.1"/>
    </reaction>
</comment>
<feature type="binding site" evidence="6">
    <location>
        <position position="184"/>
    </location>
    <ligand>
        <name>Mn(2+)</name>
        <dbReference type="ChEBI" id="CHEBI:29035"/>
    </ligand>
</feature>
<proteinExistence type="inferred from homology"/>
<dbReference type="Gene3D" id="1.10.287.990">
    <property type="entry name" value="Fe,Mn superoxide dismutase (SOD) domain"/>
    <property type="match status" value="1"/>
</dbReference>
<dbReference type="PROSITE" id="PS00088">
    <property type="entry name" value="SOD_MN"/>
    <property type="match status" value="1"/>
</dbReference>
<dbReference type="SUPFAM" id="SSF54719">
    <property type="entry name" value="Fe,Mn superoxide dismutase (SOD), C-terminal domain"/>
    <property type="match status" value="1"/>
</dbReference>
<dbReference type="InterPro" id="IPR036324">
    <property type="entry name" value="Mn/Fe_SOD_N_sf"/>
</dbReference>
<dbReference type="AlphaFoldDB" id="A0A507C3R3"/>
<dbReference type="EMBL" id="QEAO01000033">
    <property type="protein sequence ID" value="TPX32205.1"/>
    <property type="molecule type" value="Genomic_DNA"/>
</dbReference>
<keyword evidence="4 7" id="KW-0560">Oxidoreductase</keyword>
<comment type="function">
    <text evidence="5">Component of the mitochondrial ribosome (mitoribosome), a dedicated translation machinery responsible for the synthesis of mitochondrial genome-encoded proteins, including at least some of the essential transmembrane subunits of the mitochondrial respiratory chain. The mitoribosomes are attached to the mitochondrial inner membrane and translation products are cotranslationally integrated into the membrane.</text>
</comment>
<dbReference type="InterPro" id="IPR019833">
    <property type="entry name" value="Mn/Fe_SOD_BS"/>
</dbReference>
<evidence type="ECO:0000256" key="2">
    <source>
        <dbReference type="ARBA" id="ARBA00012682"/>
    </source>
</evidence>
<feature type="binding site" evidence="6">
    <location>
        <position position="188"/>
    </location>
    <ligand>
        <name>Mn(2+)</name>
        <dbReference type="ChEBI" id="CHEBI:29035"/>
    </ligand>
</feature>
<dbReference type="GO" id="GO:0004784">
    <property type="term" value="F:superoxide dismutase activity"/>
    <property type="evidence" value="ECO:0007669"/>
    <property type="project" value="UniProtKB-EC"/>
</dbReference>
<dbReference type="PANTHER" id="PTHR43595:SF2">
    <property type="entry name" value="SMALL RIBOSOMAL SUBUNIT PROTEIN MS42"/>
    <property type="match status" value="1"/>
</dbReference>
<sequence>MALQLPKLRYEYAAYEPAIDEGTMTLHHTKHFQAYIDNYNAAAANVEKSPLQLLRHIASEENQTSVVIDTTIDAKTKAVIRNHGGGYVNHAIYFDSLCPPSLAQGKPAGDSKLLADIAAQFKSWDEFKAAFTALAMSVFGSGWAFMVRSPATGKLKLVKTANQDIPEFNDSDKERQLDVILALDVWEHAYYIKYNNRRRDYIDAWWTAVDWNVAESYYIQSSRQNTHL</sequence>
<dbReference type="PIRSF" id="PIRSF000349">
    <property type="entry name" value="SODismutase"/>
    <property type="match status" value="1"/>
</dbReference>
<dbReference type="Pfam" id="PF00081">
    <property type="entry name" value="Sod_Fe_N"/>
    <property type="match status" value="1"/>
</dbReference>
<protein>
    <recommendedName>
        <fullName evidence="2 7">Superoxide dismutase</fullName>
        <ecNumber evidence="2 7">1.15.1.1</ecNumber>
    </recommendedName>
</protein>